<organism evidence="3 4">
    <name type="scientific">Methylomonas rapida</name>
    <dbReference type="NCBI Taxonomy" id="2963939"/>
    <lineage>
        <taxon>Bacteria</taxon>
        <taxon>Pseudomonadati</taxon>
        <taxon>Pseudomonadota</taxon>
        <taxon>Gammaproteobacteria</taxon>
        <taxon>Methylococcales</taxon>
        <taxon>Methylococcaceae</taxon>
        <taxon>Methylomonas</taxon>
    </lineage>
</organism>
<protein>
    <recommendedName>
        <fullName evidence="2">Cytokinin riboside 5'-monophosphate phosphoribohydrolase</fullName>
        <ecNumber evidence="2">3.2.2.n1</ecNumber>
    </recommendedName>
</protein>
<dbReference type="InterPro" id="IPR052341">
    <property type="entry name" value="LOG_family_nucleotidases"/>
</dbReference>
<dbReference type="InterPro" id="IPR031100">
    <property type="entry name" value="LOG_fam"/>
</dbReference>
<keyword evidence="4" id="KW-1185">Reference proteome</keyword>
<dbReference type="PANTHER" id="PTHR43393:SF2">
    <property type="entry name" value="CYTOKININ RIBOSIDE 5'-MONOPHOSPHATE PHOSPHORIBOHYDROLASE"/>
    <property type="match status" value="1"/>
</dbReference>
<gene>
    <name evidence="3" type="ORF">NM686_020985</name>
</gene>
<keyword evidence="2" id="KW-0378">Hydrolase</keyword>
<proteinExistence type="inferred from homology"/>
<name>A0ABY7GHQ8_9GAMM</name>
<dbReference type="Gene3D" id="3.40.50.450">
    <property type="match status" value="1"/>
</dbReference>
<dbReference type="Proteomes" id="UP001162780">
    <property type="component" value="Chromosome"/>
</dbReference>
<dbReference type="InterPro" id="IPR005269">
    <property type="entry name" value="LOG"/>
</dbReference>
<evidence type="ECO:0000256" key="1">
    <source>
        <dbReference type="ARBA" id="ARBA00000274"/>
    </source>
</evidence>
<dbReference type="PANTHER" id="PTHR43393">
    <property type="entry name" value="CYTOKININ RIBOSIDE 5'-MONOPHOSPHATE PHOSPHORIBOHYDROLASE"/>
    <property type="match status" value="1"/>
</dbReference>
<reference evidence="3" key="1">
    <citation type="submission" date="2022-11" db="EMBL/GenBank/DDBJ databases">
        <title>Methylomonas rapida sp. nov., Carotenoid-Producing Obligate Methanotrophs with High Growth Characteristics and Biotechnological Potential.</title>
        <authorList>
            <person name="Tikhonova E.N."/>
            <person name="Suleimanov R.Z."/>
            <person name="Miroshnikov K."/>
            <person name="Oshkin I.Y."/>
            <person name="Belova S.E."/>
            <person name="Danilova O.V."/>
            <person name="Ashikhmin A."/>
            <person name="Konopkin A."/>
            <person name="But S.Y."/>
            <person name="Khmelenina V.N."/>
            <person name="Kuznetsov N."/>
            <person name="Pimenov N.V."/>
            <person name="Dedysh S.N."/>
        </authorList>
    </citation>
    <scope>NUCLEOTIDE SEQUENCE</scope>
    <source>
        <strain evidence="3">MP1</strain>
    </source>
</reference>
<evidence type="ECO:0000256" key="2">
    <source>
        <dbReference type="RuleBase" id="RU363015"/>
    </source>
</evidence>
<comment type="catalytic activity">
    <reaction evidence="1">
        <text>AMP + H2O = D-ribose 5-phosphate + adenine</text>
        <dbReference type="Rhea" id="RHEA:20129"/>
        <dbReference type="ChEBI" id="CHEBI:15377"/>
        <dbReference type="ChEBI" id="CHEBI:16708"/>
        <dbReference type="ChEBI" id="CHEBI:78346"/>
        <dbReference type="ChEBI" id="CHEBI:456215"/>
        <dbReference type="EC" id="3.2.2.4"/>
    </reaction>
</comment>
<dbReference type="RefSeq" id="WP_255189755.1">
    <property type="nucleotide sequence ID" value="NZ_CP113517.1"/>
</dbReference>
<evidence type="ECO:0000313" key="3">
    <source>
        <dbReference type="EMBL" id="WAR44784.1"/>
    </source>
</evidence>
<comment type="similarity">
    <text evidence="2">Belongs to the LOG family.</text>
</comment>
<evidence type="ECO:0000313" key="4">
    <source>
        <dbReference type="Proteomes" id="UP001162780"/>
    </source>
</evidence>
<keyword evidence="2" id="KW-0203">Cytokinin biosynthesis</keyword>
<dbReference type="EC" id="3.2.2.n1" evidence="2"/>
<dbReference type="NCBIfam" id="TIGR00730">
    <property type="entry name" value="Rossman fold protein, TIGR00730 family"/>
    <property type="match status" value="1"/>
</dbReference>
<sequence>MSCIKNRSTTSATSSIIDDLKGDQSWRIFRIISEFTEGFDELSGLCDAISIFGSARLVPDSFYYQKTVELAELLSKEGFAIISGGGPGVMEAANKGAIAQNQPSIGLNIELPMEQKPNPYQNLSLNFRYFFVRKVMFVRYSMGYVCMPGGFGTLDEFFEALTLMQTHKIYPLPLVLFGSDFWSGLMDWLENKLIDYSVISPEDLRLITVTDDPQQVVDIMAAHRDWKNLQRHPTP</sequence>
<dbReference type="EMBL" id="CP113517">
    <property type="protein sequence ID" value="WAR44784.1"/>
    <property type="molecule type" value="Genomic_DNA"/>
</dbReference>
<dbReference type="SUPFAM" id="SSF102405">
    <property type="entry name" value="MCP/YpsA-like"/>
    <property type="match status" value="1"/>
</dbReference>
<dbReference type="Pfam" id="PF03641">
    <property type="entry name" value="Lysine_decarbox"/>
    <property type="match status" value="1"/>
</dbReference>
<accession>A0ABY7GHQ8</accession>